<dbReference type="OrthoDB" id="3175958at2759"/>
<protein>
    <submittedName>
        <fullName evidence="1">Uncharacterized protein</fullName>
    </submittedName>
</protein>
<dbReference type="HOGENOM" id="CLU_567619_0_0_1"/>
<reference evidence="1 2" key="1">
    <citation type="submission" date="2014-04" db="EMBL/GenBank/DDBJ databases">
        <authorList>
            <consortium name="DOE Joint Genome Institute"/>
            <person name="Kuo A."/>
            <person name="Zuccaro A."/>
            <person name="Kohler A."/>
            <person name="Nagy L.G."/>
            <person name="Floudas D."/>
            <person name="Copeland A."/>
            <person name="Barry K.W."/>
            <person name="Cichocki N."/>
            <person name="Veneault-Fourrey C."/>
            <person name="LaButti K."/>
            <person name="Lindquist E.A."/>
            <person name="Lipzen A."/>
            <person name="Lundell T."/>
            <person name="Morin E."/>
            <person name="Murat C."/>
            <person name="Sun H."/>
            <person name="Tunlid A."/>
            <person name="Henrissat B."/>
            <person name="Grigoriev I.V."/>
            <person name="Hibbett D.S."/>
            <person name="Martin F."/>
            <person name="Nordberg H.P."/>
            <person name="Cantor M.N."/>
            <person name="Hua S.X."/>
        </authorList>
    </citation>
    <scope>NUCLEOTIDE SEQUENCE [LARGE SCALE GENOMIC DNA]</scope>
    <source>
        <strain evidence="1 2">MAFF 305830</strain>
    </source>
</reference>
<evidence type="ECO:0000313" key="1">
    <source>
        <dbReference type="EMBL" id="KIM23386.1"/>
    </source>
</evidence>
<keyword evidence="2" id="KW-1185">Reference proteome</keyword>
<evidence type="ECO:0000313" key="2">
    <source>
        <dbReference type="Proteomes" id="UP000054097"/>
    </source>
</evidence>
<proteinExistence type="predicted"/>
<name>A0A0C3AVR7_SERVB</name>
<dbReference type="EMBL" id="KN824338">
    <property type="protein sequence ID" value="KIM23386.1"/>
    <property type="molecule type" value="Genomic_DNA"/>
</dbReference>
<dbReference type="AlphaFoldDB" id="A0A0C3AVR7"/>
<sequence length="481" mass="54271">MSRIASEQLHGTGVAKQDFINTLPSELLIELFLLSATIWQQSSHQYPFMKRVLCTVCRRWYSIMVSTPSFWASIRIFPSNESYKEDKLLSRLSELAGRTGILPLHIICHYPAEIEAEIAVKIIDHLFRLISISRWKKVTISGSNSPRSLPLCAVPQGERFTILEALEVLSENVDDSILDLFEATGAKFRRLKAPKARLPKLATFDIFKSLKELDTYQHLNSEVGFTTGQLSLFGWFSELKVLHLDSLRSVSTVPLSKILTRLYIRLLRTNQIEIITGLSLRHLHVDHLTGARVSSRPIFPTLQSLQVATGDFWSLLTLNIPELERLGIGSRGVPLNTGTDSMTKILEEPIYSLSPKSAMLVLPVNMKVLACFLRRSEFLEDLTFSLDRYALGEAEELIQTFCRPKIDGKSQEFNSPQLRTLRIMLRWCQVGSGRLTLIPTASCRDVAERILEARAGTPLASVTCEWDDGYEITIHATNKAL</sequence>
<organism evidence="1 2">
    <name type="scientific">Serendipita vermifera MAFF 305830</name>
    <dbReference type="NCBI Taxonomy" id="933852"/>
    <lineage>
        <taxon>Eukaryota</taxon>
        <taxon>Fungi</taxon>
        <taxon>Dikarya</taxon>
        <taxon>Basidiomycota</taxon>
        <taxon>Agaricomycotina</taxon>
        <taxon>Agaricomycetes</taxon>
        <taxon>Sebacinales</taxon>
        <taxon>Serendipitaceae</taxon>
        <taxon>Serendipita</taxon>
    </lineage>
</organism>
<reference evidence="2" key="2">
    <citation type="submission" date="2015-01" db="EMBL/GenBank/DDBJ databases">
        <title>Evolutionary Origins and Diversification of the Mycorrhizal Mutualists.</title>
        <authorList>
            <consortium name="DOE Joint Genome Institute"/>
            <consortium name="Mycorrhizal Genomics Consortium"/>
            <person name="Kohler A."/>
            <person name="Kuo A."/>
            <person name="Nagy L.G."/>
            <person name="Floudas D."/>
            <person name="Copeland A."/>
            <person name="Barry K.W."/>
            <person name="Cichocki N."/>
            <person name="Veneault-Fourrey C."/>
            <person name="LaButti K."/>
            <person name="Lindquist E.A."/>
            <person name="Lipzen A."/>
            <person name="Lundell T."/>
            <person name="Morin E."/>
            <person name="Murat C."/>
            <person name="Riley R."/>
            <person name="Ohm R."/>
            <person name="Sun H."/>
            <person name="Tunlid A."/>
            <person name="Henrissat B."/>
            <person name="Grigoriev I.V."/>
            <person name="Hibbett D.S."/>
            <person name="Martin F."/>
        </authorList>
    </citation>
    <scope>NUCLEOTIDE SEQUENCE [LARGE SCALE GENOMIC DNA]</scope>
    <source>
        <strain evidence="2">MAFF 305830</strain>
    </source>
</reference>
<dbReference type="Proteomes" id="UP000054097">
    <property type="component" value="Unassembled WGS sequence"/>
</dbReference>
<gene>
    <name evidence="1" type="ORF">M408DRAFT_321079</name>
</gene>
<accession>A0A0C3AVR7</accession>